<evidence type="ECO:0000256" key="2">
    <source>
        <dbReference type="ARBA" id="ARBA00009645"/>
    </source>
</evidence>
<evidence type="ECO:0000256" key="1">
    <source>
        <dbReference type="ARBA" id="ARBA00004186"/>
    </source>
</evidence>
<dbReference type="InterPro" id="IPR032733">
    <property type="entry name" value="HAUS3_N"/>
</dbReference>
<dbReference type="PANTHER" id="PTHR19378">
    <property type="entry name" value="GOLGIN- RELATED"/>
    <property type="match status" value="1"/>
</dbReference>
<evidence type="ECO:0000256" key="9">
    <source>
        <dbReference type="ARBA" id="ARBA00023306"/>
    </source>
</evidence>
<dbReference type="Proteomes" id="UP001459277">
    <property type="component" value="Unassembled WGS sequence"/>
</dbReference>
<protein>
    <recommendedName>
        <fullName evidence="10">HAUS augmin-like complex subunit 3 N-terminal domain-containing protein</fullName>
    </recommendedName>
</protein>
<evidence type="ECO:0000256" key="5">
    <source>
        <dbReference type="ARBA" id="ARBA00022701"/>
    </source>
</evidence>
<dbReference type="EMBL" id="JAZDWU010000008">
    <property type="protein sequence ID" value="KAK9993112.1"/>
    <property type="molecule type" value="Genomic_DNA"/>
</dbReference>
<evidence type="ECO:0000256" key="6">
    <source>
        <dbReference type="ARBA" id="ARBA00022776"/>
    </source>
</evidence>
<keyword evidence="9" id="KW-0131">Cell cycle</keyword>
<evidence type="ECO:0000256" key="8">
    <source>
        <dbReference type="ARBA" id="ARBA00023212"/>
    </source>
</evidence>
<gene>
    <name evidence="11" type="ORF">SO802_022815</name>
</gene>
<dbReference type="GO" id="GO:0051301">
    <property type="term" value="P:cell division"/>
    <property type="evidence" value="ECO:0007669"/>
    <property type="project" value="UniProtKB-KW"/>
</dbReference>
<keyword evidence="12" id="KW-1185">Reference proteome</keyword>
<sequence length="572" mass="64537">MSGGRVCSLLRELGCEQFMQEGKLLEGEDLDFAFDSISAFSARRDNQEALFGAEEGLKDIRDATLAYKAEALELQKQLRHLQSQFDMLTGQASSLIQGRRARVAATSTVNGHLTDLDDSLSARNLEMNAVLGRIAATAQELAHYHSGDEEGIYLAYSDFHPYLLGDTSCMKELNQWFAKQLDTGPFRLVAEEGKSKCSWVSLDDISNIFIRADLEKSQHQRVSELQRLRSIFGTSERQWVEAQVENAKQQAILMALKSQVSSDEAHIHLDFHSLRRKHSELVGELSNLFHKEEKLLSETIPDLCWELAQLQDTYILQGDYDLKVMRQEYYIGRQKAFINHLINQLARHQFLKIACQLEKKNMLGAYSLVKVIESELQAYVSATKGRVGRCLALIQAASDVQEQGAVDDKDNFLHGVRDLLSIHSNAQAGFSTYVSAPGIVQQISSLHSDLMALQSDLENSLPEDRNRCINELCTLIQSLQQLLFASSTTAQPILTPRPLMKELDEMEKINAKLSAAVEEVTLEHFKKNEIVKHHSQGVGLQRRVFVDFFCNPERLRSQVRELTARVRALQVS</sequence>
<organism evidence="11 12">
    <name type="scientific">Lithocarpus litseifolius</name>
    <dbReference type="NCBI Taxonomy" id="425828"/>
    <lineage>
        <taxon>Eukaryota</taxon>
        <taxon>Viridiplantae</taxon>
        <taxon>Streptophyta</taxon>
        <taxon>Embryophyta</taxon>
        <taxon>Tracheophyta</taxon>
        <taxon>Spermatophyta</taxon>
        <taxon>Magnoliopsida</taxon>
        <taxon>eudicotyledons</taxon>
        <taxon>Gunneridae</taxon>
        <taxon>Pentapetalae</taxon>
        <taxon>rosids</taxon>
        <taxon>fabids</taxon>
        <taxon>Fagales</taxon>
        <taxon>Fagaceae</taxon>
        <taxon>Lithocarpus</taxon>
    </lineage>
</organism>
<evidence type="ECO:0000256" key="3">
    <source>
        <dbReference type="ARBA" id="ARBA00022490"/>
    </source>
</evidence>
<keyword evidence="7" id="KW-0175">Coiled coil</keyword>
<proteinExistence type="inferred from homology"/>
<evidence type="ECO:0000256" key="7">
    <source>
        <dbReference type="ARBA" id="ARBA00023054"/>
    </source>
</evidence>
<dbReference type="GO" id="GO:0051225">
    <property type="term" value="P:spindle assembly"/>
    <property type="evidence" value="ECO:0007669"/>
    <property type="project" value="InterPro"/>
</dbReference>
<evidence type="ECO:0000313" key="11">
    <source>
        <dbReference type="EMBL" id="KAK9993112.1"/>
    </source>
</evidence>
<evidence type="ECO:0000259" key="10">
    <source>
        <dbReference type="Pfam" id="PF14932"/>
    </source>
</evidence>
<dbReference type="InterPro" id="IPR026206">
    <property type="entry name" value="HAUS3"/>
</dbReference>
<name>A0AAW2C6C1_9ROSI</name>
<keyword evidence="5" id="KW-0493">Microtubule</keyword>
<dbReference type="PANTHER" id="PTHR19378:SF0">
    <property type="entry name" value="HAUS AUGMIN-LIKE COMPLEX SUBUNIT 3"/>
    <property type="match status" value="1"/>
</dbReference>
<feature type="domain" description="HAUS augmin-like complex subunit 3 N-terminal" evidence="10">
    <location>
        <begin position="15"/>
        <end position="245"/>
    </location>
</feature>
<comment type="subcellular location">
    <subcellularLocation>
        <location evidence="1">Cytoplasm</location>
        <location evidence="1">Cytoskeleton</location>
        <location evidence="1">Spindle</location>
    </subcellularLocation>
</comment>
<evidence type="ECO:0000313" key="12">
    <source>
        <dbReference type="Proteomes" id="UP001459277"/>
    </source>
</evidence>
<comment type="caution">
    <text evidence="11">The sequence shown here is derived from an EMBL/GenBank/DDBJ whole genome shotgun (WGS) entry which is preliminary data.</text>
</comment>
<dbReference type="GO" id="GO:0031023">
    <property type="term" value="P:microtubule organizing center organization"/>
    <property type="evidence" value="ECO:0007669"/>
    <property type="project" value="TreeGrafter"/>
</dbReference>
<dbReference type="GO" id="GO:0005815">
    <property type="term" value="C:microtubule organizing center"/>
    <property type="evidence" value="ECO:0007669"/>
    <property type="project" value="TreeGrafter"/>
</dbReference>
<dbReference type="GO" id="GO:0005874">
    <property type="term" value="C:microtubule"/>
    <property type="evidence" value="ECO:0007669"/>
    <property type="project" value="UniProtKB-KW"/>
</dbReference>
<keyword evidence="8" id="KW-0206">Cytoskeleton</keyword>
<evidence type="ECO:0000256" key="4">
    <source>
        <dbReference type="ARBA" id="ARBA00022618"/>
    </source>
</evidence>
<keyword evidence="6" id="KW-0498">Mitosis</keyword>
<accession>A0AAW2C6C1</accession>
<keyword evidence="4" id="KW-0132">Cell division</keyword>
<keyword evidence="3" id="KW-0963">Cytoplasm</keyword>
<dbReference type="GO" id="GO:0070652">
    <property type="term" value="C:HAUS complex"/>
    <property type="evidence" value="ECO:0007669"/>
    <property type="project" value="InterPro"/>
</dbReference>
<dbReference type="GO" id="GO:0072686">
    <property type="term" value="C:mitotic spindle"/>
    <property type="evidence" value="ECO:0007669"/>
    <property type="project" value="TreeGrafter"/>
</dbReference>
<dbReference type="AlphaFoldDB" id="A0AAW2C6C1"/>
<reference evidence="11 12" key="1">
    <citation type="submission" date="2024-01" db="EMBL/GenBank/DDBJ databases">
        <title>A telomere-to-telomere, gap-free genome of sweet tea (Lithocarpus litseifolius).</title>
        <authorList>
            <person name="Zhou J."/>
        </authorList>
    </citation>
    <scope>NUCLEOTIDE SEQUENCE [LARGE SCALE GENOMIC DNA]</scope>
    <source>
        <strain evidence="11">Zhou-2022a</strain>
        <tissue evidence="11">Leaf</tissue>
    </source>
</reference>
<dbReference type="Pfam" id="PF14932">
    <property type="entry name" value="HAUS-augmin3"/>
    <property type="match status" value="1"/>
</dbReference>
<comment type="similarity">
    <text evidence="2">Belongs to the HAUS3 family.</text>
</comment>